<dbReference type="InterPro" id="IPR018211">
    <property type="entry name" value="ADH_Fe_CS"/>
</dbReference>
<feature type="domain" description="Thiamine pyrophosphate enzyme N-terminal TPP-binding" evidence="7">
    <location>
        <begin position="5"/>
        <end position="118"/>
    </location>
</feature>
<feature type="domain" description="Fe-containing alcohol dehydrogenase-like C-terminal" evidence="8">
    <location>
        <begin position="551"/>
        <end position="745"/>
    </location>
</feature>
<evidence type="ECO:0000259" key="6">
    <source>
        <dbReference type="Pfam" id="PF02775"/>
    </source>
</evidence>
<dbReference type="GO" id="GO:0032923">
    <property type="term" value="P:organic phosphonate biosynthetic process"/>
    <property type="evidence" value="ECO:0007669"/>
    <property type="project" value="InterPro"/>
</dbReference>
<dbReference type="InterPro" id="IPR056798">
    <property type="entry name" value="ADH_Fe_C"/>
</dbReference>
<dbReference type="SUPFAM" id="SSF56796">
    <property type="entry name" value="Dehydroquinate synthase-like"/>
    <property type="match status" value="1"/>
</dbReference>
<dbReference type="GO" id="GO:0030976">
    <property type="term" value="F:thiamine pyrophosphate binding"/>
    <property type="evidence" value="ECO:0007669"/>
    <property type="project" value="InterPro"/>
</dbReference>
<keyword evidence="9" id="KW-0670">Pyruvate</keyword>
<dbReference type="Gene3D" id="3.40.50.970">
    <property type="match status" value="2"/>
</dbReference>
<evidence type="ECO:0000256" key="1">
    <source>
        <dbReference type="ARBA" id="ARBA00022793"/>
    </source>
</evidence>
<keyword evidence="1" id="KW-0210">Decarboxylase</keyword>
<dbReference type="PANTHER" id="PTHR42818">
    <property type="entry name" value="SULFOPYRUVATE DECARBOXYLASE SUBUNIT ALPHA"/>
    <property type="match status" value="1"/>
</dbReference>
<dbReference type="NCBIfam" id="TIGR03297">
    <property type="entry name" value="Ppyr-DeCO2ase"/>
    <property type="match status" value="1"/>
</dbReference>
<name>A0A1G2R3R7_9BACT</name>
<reference evidence="9 10" key="1">
    <citation type="journal article" date="2016" name="Nat. Commun.">
        <title>Thousands of microbial genomes shed light on interconnected biogeochemical processes in an aquifer system.</title>
        <authorList>
            <person name="Anantharaman K."/>
            <person name="Brown C.T."/>
            <person name="Hug L.A."/>
            <person name="Sharon I."/>
            <person name="Castelle C.J."/>
            <person name="Probst A.J."/>
            <person name="Thomas B.C."/>
            <person name="Singh A."/>
            <person name="Wilkins M.J."/>
            <person name="Karaoz U."/>
            <person name="Brodie E.L."/>
            <person name="Williams K.H."/>
            <person name="Hubbard S.S."/>
            <person name="Banfield J.F."/>
        </authorList>
    </citation>
    <scope>NUCLEOTIDE SEQUENCE [LARGE SCALE GENOMIC DNA]</scope>
</reference>
<dbReference type="AlphaFoldDB" id="A0A1G2R3R7"/>
<dbReference type="InterPro" id="IPR051818">
    <property type="entry name" value="TPP_dependent_decarboxylase"/>
</dbReference>
<comment type="caution">
    <text evidence="9">The sequence shown here is derived from an EMBL/GenBank/DDBJ whole genome shotgun (WGS) entry which is preliminary data.</text>
</comment>
<evidence type="ECO:0000259" key="8">
    <source>
        <dbReference type="Pfam" id="PF25137"/>
    </source>
</evidence>
<evidence type="ECO:0000259" key="7">
    <source>
        <dbReference type="Pfam" id="PF02776"/>
    </source>
</evidence>
<dbReference type="GO" id="GO:0033980">
    <property type="term" value="F:phosphonopyruvate decarboxylase activity"/>
    <property type="evidence" value="ECO:0007669"/>
    <property type="project" value="InterPro"/>
</dbReference>
<gene>
    <name evidence="9" type="ORF">A3D59_04630</name>
</gene>
<organism evidence="9 10">
    <name type="scientific">Candidatus Wildermuthbacteria bacterium RIFCSPHIGHO2_02_FULL_47_17</name>
    <dbReference type="NCBI Taxonomy" id="1802452"/>
    <lineage>
        <taxon>Bacteria</taxon>
        <taxon>Candidatus Wildermuthiibacteriota</taxon>
    </lineage>
</organism>
<evidence type="ECO:0000256" key="2">
    <source>
        <dbReference type="ARBA" id="ARBA00023002"/>
    </source>
</evidence>
<dbReference type="Pfam" id="PF02776">
    <property type="entry name" value="TPP_enzyme_N"/>
    <property type="match status" value="1"/>
</dbReference>
<dbReference type="InterPro" id="IPR029061">
    <property type="entry name" value="THDP-binding"/>
</dbReference>
<dbReference type="Gene3D" id="1.20.1090.10">
    <property type="entry name" value="Dehydroquinate synthase-like - alpha domain"/>
    <property type="match status" value="1"/>
</dbReference>
<keyword evidence="3" id="KW-0786">Thiamine pyrophosphate</keyword>
<accession>A0A1G2R3R7</accession>
<dbReference type="InterPro" id="IPR011766">
    <property type="entry name" value="TPP_enzyme_TPP-bd"/>
</dbReference>
<keyword evidence="4" id="KW-0456">Lyase</keyword>
<evidence type="ECO:0000313" key="10">
    <source>
        <dbReference type="Proteomes" id="UP000179258"/>
    </source>
</evidence>
<dbReference type="Proteomes" id="UP000179258">
    <property type="component" value="Unassembled WGS sequence"/>
</dbReference>
<dbReference type="GO" id="GO:0017000">
    <property type="term" value="P:antibiotic biosynthetic process"/>
    <property type="evidence" value="ECO:0007669"/>
    <property type="project" value="InterPro"/>
</dbReference>
<dbReference type="InterPro" id="IPR001670">
    <property type="entry name" value="ADH_Fe/GldA"/>
</dbReference>
<keyword evidence="2" id="KW-0560">Oxidoreductase</keyword>
<dbReference type="Pfam" id="PF00465">
    <property type="entry name" value="Fe-ADH"/>
    <property type="match status" value="1"/>
</dbReference>
<protein>
    <submittedName>
        <fullName evidence="9">Phosphonopyruvate decarboxylase</fullName>
    </submittedName>
</protein>
<evidence type="ECO:0000256" key="3">
    <source>
        <dbReference type="ARBA" id="ARBA00023052"/>
    </source>
</evidence>
<evidence type="ECO:0000313" key="9">
    <source>
        <dbReference type="EMBL" id="OHA66892.1"/>
    </source>
</evidence>
<dbReference type="GO" id="GO:0016616">
    <property type="term" value="F:oxidoreductase activity, acting on the CH-OH group of donors, NAD or NADP as acceptor"/>
    <property type="evidence" value="ECO:0007669"/>
    <property type="project" value="UniProtKB-ARBA"/>
</dbReference>
<dbReference type="GO" id="GO:0046872">
    <property type="term" value="F:metal ion binding"/>
    <property type="evidence" value="ECO:0007669"/>
    <property type="project" value="InterPro"/>
</dbReference>
<dbReference type="InterPro" id="IPR035873">
    <property type="entry name" value="PhpC"/>
</dbReference>
<feature type="domain" description="Alcohol dehydrogenase iron-type/glycerol dehydrogenase GldA" evidence="5">
    <location>
        <begin position="382"/>
        <end position="539"/>
    </location>
</feature>
<dbReference type="PROSITE" id="PS00913">
    <property type="entry name" value="ADH_IRON_1"/>
    <property type="match status" value="1"/>
</dbReference>
<dbReference type="FunFam" id="3.40.50.970:FF:000100">
    <property type="entry name" value="Putative phosphonopyruvate decarboxylase"/>
    <property type="match status" value="1"/>
</dbReference>
<dbReference type="InterPro" id="IPR017684">
    <property type="entry name" value="Phosphono-pyrv_decarboxylase"/>
</dbReference>
<feature type="domain" description="Thiamine pyrophosphate enzyme TPP-binding" evidence="6">
    <location>
        <begin position="231"/>
        <end position="345"/>
    </location>
</feature>
<dbReference type="CDD" id="cd07035">
    <property type="entry name" value="TPP_PYR_POX_like"/>
    <property type="match status" value="1"/>
</dbReference>
<dbReference type="FunFam" id="3.40.50.1970:FF:000003">
    <property type="entry name" value="Alcohol dehydrogenase, iron-containing"/>
    <property type="match status" value="1"/>
</dbReference>
<dbReference type="CDD" id="cd08182">
    <property type="entry name" value="HEPD"/>
    <property type="match status" value="1"/>
</dbReference>
<proteinExistence type="predicted"/>
<evidence type="ECO:0000256" key="4">
    <source>
        <dbReference type="ARBA" id="ARBA00023239"/>
    </source>
</evidence>
<dbReference type="PANTHER" id="PTHR42818:SF1">
    <property type="entry name" value="SULFOPYRUVATE DECARBOXYLASE"/>
    <property type="match status" value="1"/>
</dbReference>
<dbReference type="InterPro" id="IPR012001">
    <property type="entry name" value="Thiamin_PyroP_enz_TPP-bd_dom"/>
</dbReference>
<dbReference type="Pfam" id="PF25137">
    <property type="entry name" value="ADH_Fe_C"/>
    <property type="match status" value="1"/>
</dbReference>
<dbReference type="FunFam" id="3.40.50.970:FF:000101">
    <property type="entry name" value="Putative phosphonopyruvate decarboxylase"/>
    <property type="match status" value="1"/>
</dbReference>
<dbReference type="SUPFAM" id="SSF52518">
    <property type="entry name" value="Thiamin diphosphate-binding fold (THDP-binding)"/>
    <property type="match status" value="2"/>
</dbReference>
<dbReference type="EMBL" id="MHTX01000049">
    <property type="protein sequence ID" value="OHA66892.1"/>
    <property type="molecule type" value="Genomic_DNA"/>
</dbReference>
<evidence type="ECO:0000259" key="5">
    <source>
        <dbReference type="Pfam" id="PF00465"/>
    </source>
</evidence>
<dbReference type="Pfam" id="PF02775">
    <property type="entry name" value="TPP_enzyme_C"/>
    <property type="match status" value="1"/>
</dbReference>
<sequence length="748" mass="81766">MIGPKAFYIFLRRRGINFFAGVPDSLLKHFCAYITDTAKPSSHIIAANEGGAVALAAGYHLATGKIGLVYMQNSGQGNSLNPLVSLADLKVYGIPMLLLIGWRGEPGVKDEPQHKRQGEITLGLLKTLGIPFAILPRSSSGAEKAVRKAVAQMKVSGSPYAFVVKKNTFAPYKSKRTEGFSRPLAREEVLEYITDEMQGDEILVSTTGKTARELFEIRERSGRGHEKDFLTVGSMGHSSQIALGIALAKSDREVYCLDGDGAFIMHMGAVAVIGNKTPRNFKHIVLNNFAHESVGGQPTAATSMDIPAVARACGYKQVFLAQSQAELRRALLRLKRVRGPALLEIRVRQGSRDDLGRPTLSPKQNKELFMEFVERGLQGFFAQEKLRKFLEDNKVRRIFLVTGGKSYASSGAERMFGEVLSRYQAARFNDFSPNPKLEDVERGIKVFREGKCDAVVAVGGGSTIDMAKLINIFSAQKGAPVDYIRGKKSIKRPGKALLAVPTTAGTGSEATHFAVVYVGEEKYSVAHKFMLPSAAIIEPELVMSMPRRLAASSGMDALSQAIESYWCVNATDESKRFAARAIGLILDNFVQSVKNPTLESRAAMMLAAHLAGKAINVTKTTAPHAISYFFTSHFGIPHGHAVALTLGHMFLYNSRVTGKDCADKRGAKYVKKIMDELLDLLGVKNAAAASRKISDIMRQTGLETRLHKLGIQRSDIDEAVKSVNAERLQNNPRRLDGQPLERILLSIL</sequence>
<dbReference type="CDD" id="cd03371">
    <property type="entry name" value="TPP_PpyrDC"/>
    <property type="match status" value="1"/>
</dbReference>
<dbReference type="Gene3D" id="3.40.50.1970">
    <property type="match status" value="1"/>
</dbReference>